<feature type="region of interest" description="Disordered" evidence="1">
    <location>
        <begin position="1557"/>
        <end position="1591"/>
    </location>
</feature>
<evidence type="ECO:0000256" key="1">
    <source>
        <dbReference type="SAM" id="MobiDB-lite"/>
    </source>
</evidence>
<reference evidence="2" key="1">
    <citation type="journal article" date="2016" name="Nat. Genet.">
        <title>The genome sequences of Arachis duranensis and Arachis ipaensis, the diploid ancestors of cultivated peanut.</title>
        <authorList>
            <person name="Bertioli D.J."/>
            <person name="Cannon S.B."/>
            <person name="Froenicke L."/>
            <person name="Huang G."/>
            <person name="Farmer A.D."/>
            <person name="Cannon E.K."/>
            <person name="Liu X."/>
            <person name="Gao D."/>
            <person name="Clevenger J."/>
            <person name="Dash S."/>
            <person name="Ren L."/>
            <person name="Moretzsohn M.C."/>
            <person name="Shirasawa K."/>
            <person name="Huang W."/>
            <person name="Vidigal B."/>
            <person name="Abernathy B."/>
            <person name="Chu Y."/>
            <person name="Niederhuth C.E."/>
            <person name="Umale P."/>
            <person name="Araujo A.C."/>
            <person name="Kozik A."/>
            <person name="Kim K.D."/>
            <person name="Burow M.D."/>
            <person name="Varshney R.K."/>
            <person name="Wang X."/>
            <person name="Zhang X."/>
            <person name="Barkley N."/>
            <person name="Guimaraes P.M."/>
            <person name="Isobe S."/>
            <person name="Guo B."/>
            <person name="Liao B."/>
            <person name="Stalker H.T."/>
            <person name="Schmitz R.J."/>
            <person name="Scheffler B.E."/>
            <person name="Leal-Bertioli S.C."/>
            <person name="Xun X."/>
            <person name="Jackson S.A."/>
            <person name="Michelmore R."/>
            <person name="Ozias-Akins P."/>
        </authorList>
    </citation>
    <scope>NUCLEOTIDE SEQUENCE [LARGE SCALE GENOMIC DNA]</scope>
    <source>
        <strain evidence="2">cv. V14167</strain>
    </source>
</reference>
<feature type="region of interest" description="Disordered" evidence="1">
    <location>
        <begin position="1743"/>
        <end position="1762"/>
    </location>
</feature>
<feature type="region of interest" description="Disordered" evidence="1">
    <location>
        <begin position="956"/>
        <end position="996"/>
    </location>
</feature>
<dbReference type="GO" id="GO:0006405">
    <property type="term" value="P:RNA export from nucleus"/>
    <property type="evidence" value="ECO:0007669"/>
    <property type="project" value="InterPro"/>
</dbReference>
<feature type="region of interest" description="Disordered" evidence="1">
    <location>
        <begin position="1365"/>
        <end position="1457"/>
    </location>
</feature>
<evidence type="ECO:0000313" key="2">
    <source>
        <dbReference type="Proteomes" id="UP000515211"/>
    </source>
</evidence>
<protein>
    <submittedName>
        <fullName evidence="3">LOW QUALITY PROTEIN: nuclear pore complex protein NUP214</fullName>
    </submittedName>
</protein>
<feature type="compositionally biased region" description="Polar residues" evidence="1">
    <location>
        <begin position="647"/>
        <end position="668"/>
    </location>
</feature>
<dbReference type="GeneID" id="107487091"/>
<feature type="compositionally biased region" description="Polar residues" evidence="1">
    <location>
        <begin position="1420"/>
        <end position="1438"/>
    </location>
</feature>
<feature type="region of interest" description="Disordered" evidence="1">
    <location>
        <begin position="689"/>
        <end position="713"/>
    </location>
</feature>
<dbReference type="InterPro" id="IPR044694">
    <property type="entry name" value="NUP214"/>
</dbReference>
<reference evidence="3" key="2">
    <citation type="submission" date="2025-08" db="UniProtKB">
        <authorList>
            <consortium name="RefSeq"/>
        </authorList>
    </citation>
    <scope>IDENTIFICATION</scope>
    <source>
        <tissue evidence="3">Whole plant</tissue>
    </source>
</reference>
<name>A0A9C6TRA2_ARADU</name>
<feature type="region of interest" description="Disordered" evidence="1">
    <location>
        <begin position="636"/>
        <end position="668"/>
    </location>
</feature>
<feature type="region of interest" description="Disordered" evidence="1">
    <location>
        <begin position="1318"/>
        <end position="1343"/>
    </location>
</feature>
<feature type="compositionally biased region" description="Polar residues" evidence="1">
    <location>
        <begin position="1447"/>
        <end position="1457"/>
    </location>
</feature>
<feature type="compositionally biased region" description="Polar residues" evidence="1">
    <location>
        <begin position="701"/>
        <end position="713"/>
    </location>
</feature>
<sequence>MGTSDPPIKVDLEDELEGELVGTKDYFFSKIGESVPLKPDEDSNYDPESLPSQPLAVSERFRLVFVAHSSGFFVVRTKDVIDSANEFKEKGSGSLVQQLSLVDVSIGRVHCLALSTDNSTLAASVSGDIRFYSVPNFLNKEVKQSFSCSLNDSATVKDMRWITTSENSFVVLSNTGVLYYGEVNSPLKCVMDSVEAVDWGIKGNFIAVARRNVLSILSVKFEEWISISLSFKSWIGDSDLNCSIKVDSVKCVRSDSIIIGCLQFTEDGKEENYLLQVIRSRNGEIRAGCSEFVVQSFSDIYLGLIDDIVPFGSGPYLLLVYLEQCELAIHGNKKNTDQHIMLVGWSVDDYKNEAVLVDIERDNCVPRIELQENGDDNLLLGLCIDKASIYQKVGVEIGVEGRKELSPHCVLICLTLDGKLVLFHVASLAGREVSADVPAVIEGDASLKLPVEDPSTVAHGFQKEESDQAYEASENQKSKAIANSKQVAKTEHFVKHPQVESLSNLKSNIKQTVQNVVDLNHATDSNSASTFEQRANLGQNPAALGSNIGSFMTNTHSATPVLSHNNTSQKTTVMSKVPWNTNSPWDSQRPSHHSPSETSSIPKGSDFSSFSTSSPIGGVGYQSQIYTKGSTNVHSTKVPGGIDQKPSLVQDNSAVRPIQSTEQVTTIRSANTQPVSAFSSHLSLNGNATAGKSSTRKFHPSNEQHGTSSMLGISNSDLSKPFSNINEMTKELDLLLRSIEEAGGFKDACTKSLKSSIEAVEQGMETLSRNCKFWACQMEEHVEEVHYLLNKTIQVVARKIYMEGIYKQAADSRYWDLWNRQKLNSELELKRQHILTLNQDLTYQLIELERHFNGLELNKFSQYGGRNIDHGACQNRYGPPRHIQSMHSLHNAISSQLVAAENLSECLSKQMTTLSLSSLPKEQKNVRELFETIGIPFDNSFGSPAMKDVRTPLAKQLVSGSTSKKDQSKRIQTSAMKSCEPETARRRRDSLDQSWASFEPPKTTIKRMLLKEPQKPNRNGSFSSLKKEKVQTSMMTESASQKSDVGTPSIAFPATKMKGELRLIVYPFFSLGIRLIVNLTYYSSCCLTLVFLYKIHIQQGILDFPVELKQGSEQAFKWTGSLQAPTQVSESKPRVLQNITSAVPSWPVSQSPAAMMPGSYTETKNVASEKLDLPRVNLFSNSDNTSILNSKTPQKSSILSFSNTEKPSFLIKSTEMPSTMSKITMATSATMGNKLSSAFTSESWKKHDSSSLESHSSAISAPSTSLGKITEFNFTKSRPNENISELPTSGSCESPSPTIIKPLSASPLSSSISSAAVSPAPVSVPLSRPLSSSDTSINSNSTMSTTSARASVLSDQGLKHAVFSSTTTSGLNSTSESLKSEIRPASVSNLNTDSDAAAEMTPQLSEPQTRESELKDGPSGNLTPTGEESSGNVASSGPNVVPVSLPEQPSSDGSMQLSTSFLTSANVPSSKNGGMDAGLSYEDEMDEEAPETGNTTELNFGSLGGFGTSPIPNSSVPKQNPFGGSFGNVATSLPSSSFTFSPPSGELFRPASFTFPSSQSSTSAQSTNTGAFSGGFGAGGTGPTPTPSAFGQPAQIGSGQQVLGSVLGTFGQSRQLGGALPGSGFAAPGGFGGFAGSNSNSGFPTAATGGGFAGRASAAGGFAGITSTGAGFGGIAASSGGFAGVASTGGGFSGLTSPVGGFAGAASSGGGFGAASSTGGFAGAAPGTGGFGAFSNQGRGGFSPFGAVGGSKPPELFTQMRK</sequence>
<dbReference type="GO" id="GO:0017056">
    <property type="term" value="F:structural constituent of nuclear pore"/>
    <property type="evidence" value="ECO:0007669"/>
    <property type="project" value="InterPro"/>
</dbReference>
<organism evidence="2 3">
    <name type="scientific">Arachis duranensis</name>
    <name type="common">Wild peanut</name>
    <dbReference type="NCBI Taxonomy" id="130453"/>
    <lineage>
        <taxon>Eukaryota</taxon>
        <taxon>Viridiplantae</taxon>
        <taxon>Streptophyta</taxon>
        <taxon>Embryophyta</taxon>
        <taxon>Tracheophyta</taxon>
        <taxon>Spermatophyta</taxon>
        <taxon>Magnoliopsida</taxon>
        <taxon>eudicotyledons</taxon>
        <taxon>Gunneridae</taxon>
        <taxon>Pentapetalae</taxon>
        <taxon>rosids</taxon>
        <taxon>fabids</taxon>
        <taxon>Fabales</taxon>
        <taxon>Fabaceae</taxon>
        <taxon>Papilionoideae</taxon>
        <taxon>50 kb inversion clade</taxon>
        <taxon>dalbergioids sensu lato</taxon>
        <taxon>Dalbergieae</taxon>
        <taxon>Pterocarpus clade</taxon>
        <taxon>Arachis</taxon>
    </lineage>
</organism>
<dbReference type="SUPFAM" id="SSF117289">
    <property type="entry name" value="Nucleoporin domain"/>
    <property type="match status" value="1"/>
</dbReference>
<feature type="compositionally biased region" description="Low complexity" evidence="1">
    <location>
        <begin position="1557"/>
        <end position="1571"/>
    </location>
</feature>
<feature type="region of interest" description="Disordered" evidence="1">
    <location>
        <begin position="560"/>
        <end position="611"/>
    </location>
</feature>
<proteinExistence type="predicted"/>
<feature type="compositionally biased region" description="Polar residues" evidence="1">
    <location>
        <begin position="560"/>
        <end position="588"/>
    </location>
</feature>
<feature type="compositionally biased region" description="Low complexity" evidence="1">
    <location>
        <begin position="1365"/>
        <end position="1377"/>
    </location>
</feature>
<dbReference type="KEGG" id="adu:107487091"/>
<accession>A0A9C6TRA2</accession>
<evidence type="ECO:0000313" key="3">
    <source>
        <dbReference type="RefSeq" id="XP_052113813.1"/>
    </source>
</evidence>
<feature type="compositionally biased region" description="Gly residues" evidence="1">
    <location>
        <begin position="1572"/>
        <end position="1582"/>
    </location>
</feature>
<dbReference type="Proteomes" id="UP000515211">
    <property type="component" value="Chromosome 1"/>
</dbReference>
<feature type="region of interest" description="Disordered" evidence="1">
    <location>
        <begin position="1272"/>
        <end position="1300"/>
    </location>
</feature>
<keyword evidence="2" id="KW-1185">Reference proteome</keyword>
<feature type="compositionally biased region" description="Polar residues" evidence="1">
    <location>
        <begin position="1272"/>
        <end position="1297"/>
    </location>
</feature>
<dbReference type="PANTHER" id="PTHR34418:SF3">
    <property type="entry name" value="NUCLEAR PORE COMPLEX PROTEIN NUP214"/>
    <property type="match status" value="1"/>
</dbReference>
<dbReference type="RefSeq" id="XP_052113813.1">
    <property type="nucleotide sequence ID" value="XM_052257853.1"/>
</dbReference>
<dbReference type="PANTHER" id="PTHR34418">
    <property type="entry name" value="NUCLEAR PORE COMPLEX PROTEIN NUP214 ISOFORM X1"/>
    <property type="match status" value="1"/>
</dbReference>
<gene>
    <name evidence="3" type="primary">LOC107487091</name>
</gene>